<dbReference type="Pfam" id="PF01121">
    <property type="entry name" value="CoaE"/>
    <property type="match status" value="1"/>
</dbReference>
<evidence type="ECO:0000256" key="4">
    <source>
        <dbReference type="ARBA" id="ARBA00044157"/>
    </source>
</evidence>
<proteinExistence type="inferred from homology"/>
<dbReference type="GO" id="GO:0005524">
    <property type="term" value="F:ATP binding"/>
    <property type="evidence" value="ECO:0007669"/>
    <property type="project" value="UniProtKB-KW"/>
</dbReference>
<reference evidence="6 7" key="1">
    <citation type="journal article" date="2017" name="Nat. Ecol. Evol.">
        <title>Scallop genome provides insights into evolution of bilaterian karyotype and development.</title>
        <authorList>
            <person name="Wang S."/>
            <person name="Zhang J."/>
            <person name="Jiao W."/>
            <person name="Li J."/>
            <person name="Xun X."/>
            <person name="Sun Y."/>
            <person name="Guo X."/>
            <person name="Huan P."/>
            <person name="Dong B."/>
            <person name="Zhang L."/>
            <person name="Hu X."/>
            <person name="Sun X."/>
            <person name="Wang J."/>
            <person name="Zhao C."/>
            <person name="Wang Y."/>
            <person name="Wang D."/>
            <person name="Huang X."/>
            <person name="Wang R."/>
            <person name="Lv J."/>
            <person name="Li Y."/>
            <person name="Zhang Z."/>
            <person name="Liu B."/>
            <person name="Lu W."/>
            <person name="Hui Y."/>
            <person name="Liang J."/>
            <person name="Zhou Z."/>
            <person name="Hou R."/>
            <person name="Li X."/>
            <person name="Liu Y."/>
            <person name="Li H."/>
            <person name="Ning X."/>
            <person name="Lin Y."/>
            <person name="Zhao L."/>
            <person name="Xing Q."/>
            <person name="Dou J."/>
            <person name="Li Y."/>
            <person name="Mao J."/>
            <person name="Guo H."/>
            <person name="Dou H."/>
            <person name="Li T."/>
            <person name="Mu C."/>
            <person name="Jiang W."/>
            <person name="Fu Q."/>
            <person name="Fu X."/>
            <person name="Miao Y."/>
            <person name="Liu J."/>
            <person name="Yu Q."/>
            <person name="Li R."/>
            <person name="Liao H."/>
            <person name="Li X."/>
            <person name="Kong Y."/>
            <person name="Jiang Z."/>
            <person name="Chourrout D."/>
            <person name="Li R."/>
            <person name="Bao Z."/>
        </authorList>
    </citation>
    <scope>NUCLEOTIDE SEQUENCE [LARGE SCALE GENOMIC DNA]</scope>
    <source>
        <strain evidence="6 7">PY_sf001</strain>
    </source>
</reference>
<keyword evidence="5" id="KW-0812">Transmembrane</keyword>
<dbReference type="OrthoDB" id="247245at2759"/>
<comment type="caution">
    <text evidence="6">The sequence shown here is derived from an EMBL/GenBank/DDBJ whole genome shotgun (WGS) entry which is preliminary data.</text>
</comment>
<keyword evidence="3" id="KW-0067">ATP-binding</keyword>
<sequence>MFLVGLTGGIASGKSSVSKTLSDLGCKVIDADKLAREVVAPGATAWKKIRQHFGDEVFLENGEINREKLGEIIFADTQKRRLLNSLTHPEIHKLMLRKIFQLFITGHAYAVLDIPLLFETGKVLPYVTYTVVVNCSEDQQLERLMKRNKLTEEEARGRIEAQMPLAQKVKAATYVVDNSGSLISTEKQVRGLHRDLQRSKAHWRLRLVLSSVFIVSLGVIFLVFNY</sequence>
<keyword evidence="5" id="KW-0472">Membrane</keyword>
<dbReference type="PANTHER" id="PTHR10695">
    <property type="entry name" value="DEPHOSPHO-COA KINASE-RELATED"/>
    <property type="match status" value="1"/>
</dbReference>
<dbReference type="FunFam" id="3.40.50.300:FF:000485">
    <property type="entry name" value="Dephospho-CoA kinase CAB5"/>
    <property type="match status" value="1"/>
</dbReference>
<keyword evidence="2" id="KW-0547">Nucleotide-binding</keyword>
<dbReference type="AlphaFoldDB" id="A0A210PFV5"/>
<dbReference type="GO" id="GO:0015937">
    <property type="term" value="P:coenzyme A biosynthetic process"/>
    <property type="evidence" value="ECO:0007669"/>
    <property type="project" value="InterPro"/>
</dbReference>
<evidence type="ECO:0000313" key="7">
    <source>
        <dbReference type="Proteomes" id="UP000242188"/>
    </source>
</evidence>
<comment type="similarity">
    <text evidence="1">Belongs to the CoaE family.</text>
</comment>
<dbReference type="InterPro" id="IPR001977">
    <property type="entry name" value="Depp_CoAkinase"/>
</dbReference>
<dbReference type="GO" id="GO:0005737">
    <property type="term" value="C:cytoplasm"/>
    <property type="evidence" value="ECO:0007669"/>
    <property type="project" value="UniProtKB-ARBA"/>
</dbReference>
<keyword evidence="6" id="KW-0808">Transferase</keyword>
<protein>
    <recommendedName>
        <fullName evidence="4">Dephospho-CoA kinase domain-containing protein</fullName>
    </recommendedName>
</protein>
<dbReference type="PANTHER" id="PTHR10695:SF46">
    <property type="entry name" value="BIFUNCTIONAL COENZYME A SYNTHASE-RELATED"/>
    <property type="match status" value="1"/>
</dbReference>
<dbReference type="CDD" id="cd02022">
    <property type="entry name" value="DPCK"/>
    <property type="match status" value="1"/>
</dbReference>
<keyword evidence="7" id="KW-1185">Reference proteome</keyword>
<evidence type="ECO:0000313" key="6">
    <source>
        <dbReference type="EMBL" id="OWF35365.1"/>
    </source>
</evidence>
<dbReference type="STRING" id="6573.A0A210PFV5"/>
<dbReference type="HAMAP" id="MF_00376">
    <property type="entry name" value="Dephospho_CoA_kinase"/>
    <property type="match status" value="1"/>
</dbReference>
<gene>
    <name evidence="6" type="ORF">KP79_PYT19491</name>
</gene>
<evidence type="ECO:0000256" key="5">
    <source>
        <dbReference type="SAM" id="Phobius"/>
    </source>
</evidence>
<keyword evidence="5" id="KW-1133">Transmembrane helix</keyword>
<evidence type="ECO:0000256" key="1">
    <source>
        <dbReference type="ARBA" id="ARBA00009018"/>
    </source>
</evidence>
<organism evidence="6 7">
    <name type="scientific">Mizuhopecten yessoensis</name>
    <name type="common">Japanese scallop</name>
    <name type="synonym">Patinopecten yessoensis</name>
    <dbReference type="NCBI Taxonomy" id="6573"/>
    <lineage>
        <taxon>Eukaryota</taxon>
        <taxon>Metazoa</taxon>
        <taxon>Spiralia</taxon>
        <taxon>Lophotrochozoa</taxon>
        <taxon>Mollusca</taxon>
        <taxon>Bivalvia</taxon>
        <taxon>Autobranchia</taxon>
        <taxon>Pteriomorphia</taxon>
        <taxon>Pectinida</taxon>
        <taxon>Pectinoidea</taxon>
        <taxon>Pectinidae</taxon>
        <taxon>Mizuhopecten</taxon>
    </lineage>
</organism>
<keyword evidence="6" id="KW-0418">Kinase</keyword>
<feature type="transmembrane region" description="Helical" evidence="5">
    <location>
        <begin position="203"/>
        <end position="224"/>
    </location>
</feature>
<dbReference type="GO" id="GO:0004140">
    <property type="term" value="F:dephospho-CoA kinase activity"/>
    <property type="evidence" value="ECO:0007669"/>
    <property type="project" value="InterPro"/>
</dbReference>
<accession>A0A210PFV5</accession>
<dbReference type="Proteomes" id="UP000242188">
    <property type="component" value="Unassembled WGS sequence"/>
</dbReference>
<dbReference type="InterPro" id="IPR027417">
    <property type="entry name" value="P-loop_NTPase"/>
</dbReference>
<evidence type="ECO:0000256" key="3">
    <source>
        <dbReference type="ARBA" id="ARBA00022840"/>
    </source>
</evidence>
<name>A0A210PFV5_MIZYE</name>
<evidence type="ECO:0000256" key="2">
    <source>
        <dbReference type="ARBA" id="ARBA00022741"/>
    </source>
</evidence>
<dbReference type="PROSITE" id="PS51219">
    <property type="entry name" value="DPCK"/>
    <property type="match status" value="1"/>
</dbReference>
<dbReference type="NCBIfam" id="TIGR00152">
    <property type="entry name" value="dephospho-CoA kinase"/>
    <property type="match status" value="1"/>
</dbReference>
<dbReference type="EMBL" id="NEDP02076731">
    <property type="protein sequence ID" value="OWF35365.1"/>
    <property type="molecule type" value="Genomic_DNA"/>
</dbReference>
<dbReference type="Gene3D" id="3.40.50.300">
    <property type="entry name" value="P-loop containing nucleotide triphosphate hydrolases"/>
    <property type="match status" value="1"/>
</dbReference>
<dbReference type="SUPFAM" id="SSF52540">
    <property type="entry name" value="P-loop containing nucleoside triphosphate hydrolases"/>
    <property type="match status" value="1"/>
</dbReference>